<feature type="domain" description="DNA2/NAM7 helicase-like C-terminal" evidence="23">
    <location>
        <begin position="958"/>
        <end position="1203"/>
    </location>
</feature>
<protein>
    <recommendedName>
        <fullName evidence="19">DNA replication ATP-dependent helicase/nuclease</fullName>
        <ecNumber evidence="19">3.1.-.-</ecNumber>
        <ecNumber evidence="19">3.6.4.12</ecNumber>
    </recommendedName>
</protein>
<dbReference type="InterPro" id="IPR014808">
    <property type="entry name" value="DNA_replication_fac_Dna2_N"/>
</dbReference>
<dbReference type="PANTHER" id="PTHR10887:SF433">
    <property type="entry name" value="DNA REPLICATION ATP-DEPENDENT HELICASE_NUCLEASE DNA2"/>
    <property type="match status" value="1"/>
</dbReference>
<dbReference type="PANTHER" id="PTHR10887">
    <property type="entry name" value="DNA2/NAM7 HELICASE FAMILY"/>
    <property type="match status" value="1"/>
</dbReference>
<comment type="caution">
    <text evidence="24">The sequence shown here is derived from an EMBL/GenBank/DDBJ whole genome shotgun (WGS) entry which is preliminary data.</text>
</comment>
<feature type="domain" description="DNA2/NAM7 helicase helicase" evidence="22">
    <location>
        <begin position="780"/>
        <end position="878"/>
    </location>
</feature>
<dbReference type="Gene3D" id="3.90.320.10">
    <property type="match status" value="1"/>
</dbReference>
<keyword evidence="17 19" id="KW-0511">Multifunctional enzyme</keyword>
<dbReference type="GO" id="GO:0071932">
    <property type="term" value="P:replication fork reversal"/>
    <property type="evidence" value="ECO:0007669"/>
    <property type="project" value="TreeGrafter"/>
</dbReference>
<dbReference type="GO" id="GO:0005524">
    <property type="term" value="F:ATP binding"/>
    <property type="evidence" value="ECO:0007669"/>
    <property type="project" value="UniProtKB-UniRule"/>
</dbReference>
<feature type="non-terminal residue" evidence="24">
    <location>
        <position position="1249"/>
    </location>
</feature>
<dbReference type="EMBL" id="LSRL02000064">
    <property type="protein sequence ID" value="TDG46089.1"/>
    <property type="molecule type" value="Genomic_DNA"/>
</dbReference>
<keyword evidence="13 19" id="KW-0411">Iron-sulfur</keyword>
<evidence type="ECO:0000256" key="9">
    <source>
        <dbReference type="ARBA" id="ARBA00022801"/>
    </source>
</evidence>
<dbReference type="AlphaFoldDB" id="A0A484BBL7"/>
<evidence type="ECO:0000313" key="25">
    <source>
        <dbReference type="Proteomes" id="UP000295192"/>
    </source>
</evidence>
<organism evidence="24 25">
    <name type="scientific">Drosophila navojoa</name>
    <name type="common">Fruit fly</name>
    <dbReference type="NCBI Taxonomy" id="7232"/>
    <lineage>
        <taxon>Eukaryota</taxon>
        <taxon>Metazoa</taxon>
        <taxon>Ecdysozoa</taxon>
        <taxon>Arthropoda</taxon>
        <taxon>Hexapoda</taxon>
        <taxon>Insecta</taxon>
        <taxon>Pterygota</taxon>
        <taxon>Neoptera</taxon>
        <taxon>Endopterygota</taxon>
        <taxon>Diptera</taxon>
        <taxon>Brachycera</taxon>
        <taxon>Muscomorpha</taxon>
        <taxon>Ephydroidea</taxon>
        <taxon>Drosophilidae</taxon>
        <taxon>Drosophila</taxon>
    </lineage>
</organism>
<dbReference type="GO" id="GO:0046872">
    <property type="term" value="F:metal ion binding"/>
    <property type="evidence" value="ECO:0007669"/>
    <property type="project" value="UniProtKB-UniRule"/>
</dbReference>
<evidence type="ECO:0000256" key="6">
    <source>
        <dbReference type="ARBA" id="ARBA00022723"/>
    </source>
</evidence>
<dbReference type="Pfam" id="PF08696">
    <property type="entry name" value="Dna2"/>
    <property type="match status" value="1"/>
</dbReference>
<evidence type="ECO:0000256" key="2">
    <source>
        <dbReference type="ARBA" id="ARBA00007913"/>
    </source>
</evidence>
<dbReference type="Proteomes" id="UP000295192">
    <property type="component" value="Unassembled WGS sequence"/>
</dbReference>
<evidence type="ECO:0000256" key="18">
    <source>
        <dbReference type="ARBA" id="ARBA00047995"/>
    </source>
</evidence>
<keyword evidence="14 19" id="KW-0238">DNA-binding</keyword>
<dbReference type="OMA" id="NYCEAAI"/>
<feature type="chain" id="PRO_5019775546" description="DNA replication ATP-dependent helicase/nuclease" evidence="20">
    <location>
        <begin position="25"/>
        <end position="1249"/>
    </location>
</feature>
<evidence type="ECO:0000256" key="20">
    <source>
        <dbReference type="SAM" id="SignalP"/>
    </source>
</evidence>
<evidence type="ECO:0000256" key="16">
    <source>
        <dbReference type="ARBA" id="ARBA00023242"/>
    </source>
</evidence>
<proteinExistence type="inferred from homology"/>
<dbReference type="InterPro" id="IPR047187">
    <property type="entry name" value="SF1_C_Upf1"/>
</dbReference>
<keyword evidence="8 19" id="KW-0227">DNA damage</keyword>
<dbReference type="InterPro" id="IPR026851">
    <property type="entry name" value="Dna2/JHS1_DEXXQ-box"/>
</dbReference>
<dbReference type="EC" id="3.6.4.12" evidence="19"/>
<dbReference type="GO" id="GO:0005737">
    <property type="term" value="C:cytoplasm"/>
    <property type="evidence" value="ECO:0007669"/>
    <property type="project" value="TreeGrafter"/>
</dbReference>
<dbReference type="InterPro" id="IPR045055">
    <property type="entry name" value="DNA2/NAM7-like"/>
</dbReference>
<dbReference type="Pfam" id="PF13087">
    <property type="entry name" value="AAA_12"/>
    <property type="match status" value="1"/>
</dbReference>
<keyword evidence="10 19" id="KW-0347">Helicase</keyword>
<keyword evidence="6 19" id="KW-0479">Metal-binding</keyword>
<dbReference type="CDD" id="cd18808">
    <property type="entry name" value="SF1_C_Upf1"/>
    <property type="match status" value="1"/>
</dbReference>
<feature type="domain" description="DNA replication factor Dna2 N-terminal" evidence="21">
    <location>
        <begin position="234"/>
        <end position="434"/>
    </location>
</feature>
<keyword evidence="3 19" id="KW-0004">4Fe-4S</keyword>
<dbReference type="GO" id="GO:0003677">
    <property type="term" value="F:DNA binding"/>
    <property type="evidence" value="ECO:0007669"/>
    <property type="project" value="UniProtKB-UniRule"/>
</dbReference>
<keyword evidence="16 19" id="KW-0539">Nucleus</keyword>
<comment type="cofactor">
    <cofactor evidence="1">
        <name>[4Fe-4S] cluster</name>
        <dbReference type="ChEBI" id="CHEBI:49883"/>
    </cofactor>
</comment>
<keyword evidence="4 19" id="KW-0235">DNA replication</keyword>
<sequence length="1249" mass="139974">MLHKLFALLTTLLILETLTTLALSSDGNVNSVGGGSTVNNATWHRGTVASWHCGHQWTAKCHLAGGQQERRARRLRRACPAWAEINDVPGMPQALGIISAAHVAAPWAHGLCPCLCVCLWYLALGVAGCVQPHKSSRLSAAKRVLSPSKADNVSAPSKKYKKPLEINVQPPPLPTDQENYDFLLDDDDDFDVSALDAATIAKSIDLSSWQRCVVLQLERLPRTHDLVLQLRSDEDAEAKAVCHLQAPWNQTPLEQGDLLSLKAEWQPTLAAYVVNKEQGYCVIHPDLLISSTSVTGSLFCRRKAVLQDRFRGVDSTNAVMIVGTLVHELLQTVLSQRLRQKSQVEDALQQMLHSTSLAQQLYAGQLNRAEIELQLHKFVAPIVDFVAQYVEGKLPSVQPAEMYKGRIDQIHDIEENLWVPQLGLKGKVDVSVHVCNRKQPIPLELKTGRASFSMEHKGQLLLYQLMHSALGQETRSGLLLYLREGILREVHEGRNEQRDLILLRNDLAHYLTRDVQLPVANEPLSLTEQPDKLLQPLQLPEPISHHSACGNCAYATLCCSFASTDPQLELSESHPLRRLMPQVLEHLNQADYEYVFHWCGLLALEEQQARQSHQLRALWTETPAKRQQLGRAIQQLQLPKDHKARLVDGRYEQKLILSKEAESDLNLTLSGFELGEYVIISCTTRLAIAAGYITALEPRSLCLQLERDLGQRYALASFIVDKHESQSFASFNFTNLAQLLAPSERAAQLRSIVIGRRRPKQQKMLPRIIGSKGGPMLRALNKVQQVAALRALTTDTHLLIKGLPGTGKTQTLVAIVRLLHLMERTVIITAQTHSAVDNLLLRLLPYNLPLMRLGSSARIHPQLQEISEAQLTANCETVEQLTSAFQKPSIVGVTCLGAGHALFQHRQFDYCIVDEATQVLQPAVLRALSHSSRFLLVGDPEQLPPLVRSREARLRGADESLFQRLDCEEATAVLTLQYRMNRSITRLANHLTYGQALQCASEQVENAKLQLQPLAECCPWVQRTLQTHLEQAVFLLDTDDCAQRCQEYVDASKQLGNTSAAIEQHYGEAVEQTMQSTQQQSARSRRVPKYSNYCEAAIVLHLLRQLLQAGYDASRIGVIAPYRAQVELLRKLGEHLPGVEFNTVDQYQGRDKDLIIYSCTKTGSTTAEQGMERSHEAEILEDQRRLTVAITRAKHKLILLGDIKCLNRYTPFQKLFNHIPERCRLQLDDGRLGFSWQQVLHELEQLQAS</sequence>
<evidence type="ECO:0000256" key="19">
    <source>
        <dbReference type="RuleBase" id="RU367041"/>
    </source>
</evidence>
<evidence type="ECO:0000256" key="7">
    <source>
        <dbReference type="ARBA" id="ARBA00022741"/>
    </source>
</evidence>
<evidence type="ECO:0000256" key="13">
    <source>
        <dbReference type="ARBA" id="ARBA00023014"/>
    </source>
</evidence>
<dbReference type="STRING" id="7232.A0A484BBL7"/>
<keyword evidence="12 19" id="KW-0408">Iron</keyword>
<keyword evidence="7 19" id="KW-0547">Nucleotide-binding</keyword>
<evidence type="ECO:0000256" key="4">
    <source>
        <dbReference type="ARBA" id="ARBA00022705"/>
    </source>
</evidence>
<dbReference type="GO" id="GO:0005694">
    <property type="term" value="C:chromosome"/>
    <property type="evidence" value="ECO:0007669"/>
    <property type="project" value="UniProtKB-SubCell"/>
</dbReference>
<reference evidence="24 25" key="1">
    <citation type="journal article" date="2019" name="J. Hered.">
        <title>An Improved Genome Assembly for Drosophila navojoa, the Basal Species in the mojavensis Cluster.</title>
        <authorList>
            <person name="Vanderlinde T."/>
            <person name="Dupim E.G."/>
            <person name="Nazario-Yepiz N.O."/>
            <person name="Carvalho A.B."/>
        </authorList>
    </citation>
    <scope>NUCLEOTIDE SEQUENCE [LARGE SCALE GENOMIC DNA]</scope>
    <source>
        <strain evidence="24">Navoj_Jal97</strain>
        <tissue evidence="24">Whole organism</tissue>
    </source>
</reference>
<evidence type="ECO:0000256" key="15">
    <source>
        <dbReference type="ARBA" id="ARBA00023204"/>
    </source>
</evidence>
<feature type="domain" description="DNA2/NAM7 helicase helicase" evidence="22">
    <location>
        <begin position="882"/>
        <end position="949"/>
    </location>
</feature>
<dbReference type="GO" id="GO:0017108">
    <property type="term" value="F:5'-flap endonuclease activity"/>
    <property type="evidence" value="ECO:0007669"/>
    <property type="project" value="UniProtKB-UniRule"/>
</dbReference>
<evidence type="ECO:0000259" key="21">
    <source>
        <dbReference type="Pfam" id="PF08696"/>
    </source>
</evidence>
<feature type="signal peptide" evidence="20">
    <location>
        <begin position="1"/>
        <end position="24"/>
    </location>
</feature>
<evidence type="ECO:0000256" key="12">
    <source>
        <dbReference type="ARBA" id="ARBA00023004"/>
    </source>
</evidence>
<evidence type="ECO:0000259" key="23">
    <source>
        <dbReference type="Pfam" id="PF13087"/>
    </source>
</evidence>
<evidence type="ECO:0000313" key="24">
    <source>
        <dbReference type="EMBL" id="TDG46089.1"/>
    </source>
</evidence>
<dbReference type="Pfam" id="PF13086">
    <property type="entry name" value="AAA_11"/>
    <property type="match status" value="2"/>
</dbReference>
<dbReference type="Gene3D" id="3.40.50.300">
    <property type="entry name" value="P-loop containing nucleotide triphosphate hydrolases"/>
    <property type="match status" value="2"/>
</dbReference>
<dbReference type="EC" id="3.1.-.-" evidence="19"/>
<evidence type="ECO:0000256" key="11">
    <source>
        <dbReference type="ARBA" id="ARBA00022840"/>
    </source>
</evidence>
<dbReference type="CDD" id="cd22318">
    <property type="entry name" value="DNA2_N-like"/>
    <property type="match status" value="1"/>
</dbReference>
<evidence type="ECO:0000259" key="22">
    <source>
        <dbReference type="Pfam" id="PF13086"/>
    </source>
</evidence>
<keyword evidence="25" id="KW-1185">Reference proteome</keyword>
<name>A0A484BBL7_DRONA</name>
<keyword evidence="9 19" id="KW-0378">Hydrolase</keyword>
<dbReference type="SUPFAM" id="SSF52540">
    <property type="entry name" value="P-loop containing nucleoside triphosphate hydrolases"/>
    <property type="match status" value="1"/>
</dbReference>
<dbReference type="GO" id="GO:0005634">
    <property type="term" value="C:nucleus"/>
    <property type="evidence" value="ECO:0007669"/>
    <property type="project" value="UniProtKB-SubCell"/>
</dbReference>
<evidence type="ECO:0000256" key="14">
    <source>
        <dbReference type="ARBA" id="ARBA00023125"/>
    </source>
</evidence>
<comment type="subcellular location">
    <subcellularLocation>
        <location evidence="19">Nucleus</location>
    </subcellularLocation>
    <subcellularLocation>
        <location evidence="19">Chromosome</location>
    </subcellularLocation>
</comment>
<dbReference type="InterPro" id="IPR041679">
    <property type="entry name" value="DNA2/NAM7-like_C"/>
</dbReference>
<dbReference type="InterPro" id="IPR011604">
    <property type="entry name" value="PDDEXK-like_dom_sf"/>
</dbReference>
<evidence type="ECO:0000256" key="5">
    <source>
        <dbReference type="ARBA" id="ARBA00022722"/>
    </source>
</evidence>
<evidence type="ECO:0000256" key="10">
    <source>
        <dbReference type="ARBA" id="ARBA00022806"/>
    </source>
</evidence>
<evidence type="ECO:0000256" key="3">
    <source>
        <dbReference type="ARBA" id="ARBA00022485"/>
    </source>
</evidence>
<accession>A0A484BBL7</accession>
<evidence type="ECO:0000256" key="17">
    <source>
        <dbReference type="ARBA" id="ARBA00023268"/>
    </source>
</evidence>
<comment type="catalytic activity">
    <reaction evidence="18 19">
        <text>ATP + H2O = ADP + phosphate + H(+)</text>
        <dbReference type="Rhea" id="RHEA:13065"/>
        <dbReference type="ChEBI" id="CHEBI:15377"/>
        <dbReference type="ChEBI" id="CHEBI:15378"/>
        <dbReference type="ChEBI" id="CHEBI:30616"/>
        <dbReference type="ChEBI" id="CHEBI:43474"/>
        <dbReference type="ChEBI" id="CHEBI:456216"/>
        <dbReference type="EC" id="3.6.4.12"/>
    </reaction>
</comment>
<dbReference type="GO" id="GO:0033567">
    <property type="term" value="P:DNA replication, Okazaki fragment processing"/>
    <property type="evidence" value="ECO:0007669"/>
    <property type="project" value="UniProtKB-UniRule"/>
</dbReference>
<dbReference type="InterPro" id="IPR027417">
    <property type="entry name" value="P-loop_NTPase"/>
</dbReference>
<keyword evidence="15 19" id="KW-0234">DNA repair</keyword>
<dbReference type="GO" id="GO:0016887">
    <property type="term" value="F:ATP hydrolysis activity"/>
    <property type="evidence" value="ECO:0007669"/>
    <property type="project" value="RHEA"/>
</dbReference>
<comment type="similarity">
    <text evidence="2 19">Belongs to the DNA2/NAM7 helicase family.</text>
</comment>
<dbReference type="OrthoDB" id="306218at2759"/>
<dbReference type="GO" id="GO:0017116">
    <property type="term" value="F:single-stranded DNA helicase activity"/>
    <property type="evidence" value="ECO:0007669"/>
    <property type="project" value="UniProtKB-UniRule"/>
</dbReference>
<keyword evidence="19" id="KW-0158">Chromosome</keyword>
<dbReference type="GO" id="GO:0051539">
    <property type="term" value="F:4 iron, 4 sulfur cluster binding"/>
    <property type="evidence" value="ECO:0007669"/>
    <property type="project" value="UniProtKB-UniRule"/>
</dbReference>
<dbReference type="GO" id="GO:0006281">
    <property type="term" value="P:DNA repair"/>
    <property type="evidence" value="ECO:0007669"/>
    <property type="project" value="UniProtKB-KW"/>
</dbReference>
<comment type="function">
    <text evidence="19">Key enzyme involved in DNA replication and DNA repair. Involved in Okazaki fragments processing by cleaving long flaps that escape FEN1: flaps that are longer than 27 nucleotides are coated by replication protein A complex (RPA), leading to recruit DNA2 which cleaves the flap until it is too short to bind RPA and becomes a substrate for FEN1. Also involved in 5'-end resection of DNA during double-strand break (DSB) repair by mediating the cleavage of 5'-ssDNA.</text>
</comment>
<evidence type="ECO:0000256" key="1">
    <source>
        <dbReference type="ARBA" id="ARBA00001966"/>
    </source>
</evidence>
<keyword evidence="5 19" id="KW-0540">Nuclease</keyword>
<dbReference type="InterPro" id="IPR041677">
    <property type="entry name" value="DNA2/NAM7_AAA_11"/>
</dbReference>
<evidence type="ECO:0000256" key="8">
    <source>
        <dbReference type="ARBA" id="ARBA00022763"/>
    </source>
</evidence>
<keyword evidence="11 19" id="KW-0067">ATP-binding</keyword>
<dbReference type="CDD" id="cd18041">
    <property type="entry name" value="DEXXQc_DNA2"/>
    <property type="match status" value="1"/>
</dbReference>
<gene>
    <name evidence="24" type="ORF">AWZ03_007431</name>
</gene>
<keyword evidence="20" id="KW-0732">Signal</keyword>